<keyword evidence="3" id="KW-1185">Reference proteome</keyword>
<dbReference type="EMBL" id="JBHSKY010000007">
    <property type="protein sequence ID" value="MFC5278688.1"/>
    <property type="molecule type" value="Genomic_DNA"/>
</dbReference>
<accession>A0ABD5R141</accession>
<dbReference type="AlphaFoldDB" id="A0ABD5R141"/>
<proteinExistence type="predicted"/>
<comment type="caution">
    <text evidence="2">The sequence shown here is derived from an EMBL/GenBank/DDBJ whole genome shotgun (WGS) entry which is preliminary data.</text>
</comment>
<name>A0ABD5R141_9EURY</name>
<dbReference type="Proteomes" id="UP001596118">
    <property type="component" value="Unassembled WGS sequence"/>
</dbReference>
<protein>
    <recommendedName>
        <fullName evidence="1">RelE toxin-related domain-containing protein</fullName>
    </recommendedName>
</protein>
<evidence type="ECO:0000259" key="1">
    <source>
        <dbReference type="Pfam" id="PF26442"/>
    </source>
</evidence>
<dbReference type="InterPro" id="IPR058996">
    <property type="entry name" value="Toxin-rel_dom"/>
</dbReference>
<organism evidence="2 3">
    <name type="scientific">Halorubrum rubrum</name>
    <dbReference type="NCBI Taxonomy" id="1126240"/>
    <lineage>
        <taxon>Archaea</taxon>
        <taxon>Methanobacteriati</taxon>
        <taxon>Methanobacteriota</taxon>
        <taxon>Stenosarchaea group</taxon>
        <taxon>Halobacteria</taxon>
        <taxon>Halobacteriales</taxon>
        <taxon>Haloferacaceae</taxon>
        <taxon>Halorubrum</taxon>
    </lineage>
</organism>
<dbReference type="Pfam" id="PF26442">
    <property type="entry name" value="Halo_toxin"/>
    <property type="match status" value="1"/>
</dbReference>
<gene>
    <name evidence="2" type="ORF">ACFPM1_07955</name>
</gene>
<evidence type="ECO:0000313" key="3">
    <source>
        <dbReference type="Proteomes" id="UP001596118"/>
    </source>
</evidence>
<evidence type="ECO:0000313" key="2">
    <source>
        <dbReference type="EMBL" id="MFC5278688.1"/>
    </source>
</evidence>
<dbReference type="RefSeq" id="WP_256411095.1">
    <property type="nucleotide sequence ID" value="NZ_JANHDM010000003.1"/>
</dbReference>
<sequence>MSTRYPVRRPSDHLDERFRVRASSEAVSVATAWERGLRLEVPAEAPIPRHDEARYDARGDVVIFRREQTLTTCYGLRPEYLTDIHGVATAATVDEQFGTAYCAAINPRNLETL</sequence>
<feature type="domain" description="RelE toxin-related" evidence="1">
    <location>
        <begin position="11"/>
        <end position="74"/>
    </location>
</feature>
<reference evidence="2 3" key="1">
    <citation type="journal article" date="2019" name="Int. J. Syst. Evol. Microbiol.">
        <title>The Global Catalogue of Microorganisms (GCM) 10K type strain sequencing project: providing services to taxonomists for standard genome sequencing and annotation.</title>
        <authorList>
            <consortium name="The Broad Institute Genomics Platform"/>
            <consortium name="The Broad Institute Genome Sequencing Center for Infectious Disease"/>
            <person name="Wu L."/>
            <person name="Ma J."/>
        </authorList>
    </citation>
    <scope>NUCLEOTIDE SEQUENCE [LARGE SCALE GENOMIC DNA]</scope>
    <source>
        <strain evidence="2 3">CGMCC 1.12124</strain>
    </source>
</reference>